<evidence type="ECO:0000259" key="10">
    <source>
        <dbReference type="SMART" id="SM00939"/>
    </source>
</evidence>
<dbReference type="SMART" id="SM00939">
    <property type="entry name" value="PepX_C"/>
    <property type="match status" value="1"/>
</dbReference>
<evidence type="ECO:0000256" key="3">
    <source>
        <dbReference type="ARBA" id="ARBA00010819"/>
    </source>
</evidence>
<dbReference type="GO" id="GO:0008239">
    <property type="term" value="F:dipeptidyl-peptidase activity"/>
    <property type="evidence" value="ECO:0007669"/>
    <property type="project" value="UniProtKB-UniRule"/>
</dbReference>
<comment type="subunit">
    <text evidence="4 9">Homodimer.</text>
</comment>
<dbReference type="GO" id="GO:0008236">
    <property type="term" value="F:serine-type peptidase activity"/>
    <property type="evidence" value="ECO:0007669"/>
    <property type="project" value="UniProtKB-KW"/>
</dbReference>
<evidence type="ECO:0000256" key="5">
    <source>
        <dbReference type="ARBA" id="ARBA00022438"/>
    </source>
</evidence>
<evidence type="ECO:0000313" key="12">
    <source>
        <dbReference type="EMBL" id="KJY61969.1"/>
    </source>
</evidence>
<dbReference type="InterPro" id="IPR029058">
    <property type="entry name" value="AB_hydrolase_fold"/>
</dbReference>
<dbReference type="GO" id="GO:0005737">
    <property type="term" value="C:cytoplasm"/>
    <property type="evidence" value="ECO:0007669"/>
    <property type="project" value="UniProtKB-SubCell"/>
</dbReference>
<dbReference type="STRING" id="1218492.JG30_10280"/>
<dbReference type="Pfam" id="PF08530">
    <property type="entry name" value="PepX_C"/>
    <property type="match status" value="1"/>
</dbReference>
<dbReference type="Proteomes" id="UP000033558">
    <property type="component" value="Unassembled WGS sequence"/>
</dbReference>
<evidence type="ECO:0000256" key="6">
    <source>
        <dbReference type="ARBA" id="ARBA00022670"/>
    </source>
</evidence>
<feature type="active site" description="Charge relay system" evidence="9">
    <location>
        <position position="371"/>
    </location>
</feature>
<keyword evidence="5 9" id="KW-0031">Aminopeptidase</keyword>
<sequence>MKLNQFALRPTTFEEEVIELQRIRFLPKDFSQWSSTFALSYLLKRSFPETTEESSLQAKLEALFATPTDNIVDYLQQNLVTAKVFYNVYFQLLGFIPEVDFPLNDPLRITSQVNYPQFTHSHLSPAEIISGWYQLLITHTVNGQTFLDELTNRGYFQEQMTSSTTPRPLFFNGKAQAVFDTHRLIREVVYVESPQDSDHDGQRDLLKVNIIRPVESNQQPVPVLYTASPYDQGTNDYEGEQLTHNVNTPLTVKAPQANTLHQTSQSTSLNLPPARDAQNNTRQTVESFNSNYDYSLNNYFLARGFAVIYAAGIGTKDSQGWRTCGDQQETISTVAIIEWLTGQRTAFTTPSAQKAITAWWCNQKVAMTGRSYLGTLAIAAATTGISGLKTIISEAAISSWYDYYREHGLVVAPGGFPGEDADVLAEETFSRQKNAKDYLTIKDAWHNQLRQIGQGQERSSGNYTDFWEQRNYRHQLQQITADIIMVHGLNDWNVKPKNVYKFWHALQPLPVKQKLILHQGPHIYINDFRSLDFTDMMNLWLSYKLYDLDNQADQILPDVLIQDNAQPETWSTQSDWPQNTDSICTYQFQPETLTKQAASQSSIMQYNDQLPAPLFKYYTQHLQQWEHDLMSVQAEPLKAHRLIFQTPPLNQPLLIEGRPEIRLKIASSQNLGLVSVRLVDYGNFRRLSALPTTLATQASDLGYQYQKVDLREYLLQKKPTAYQLISLGHLNLQNRTRLTQVKSVVAQQYYSLVWQLQPTHYRLLAGHQLGLIVYATDFQMTIRGNQAITYNLDLQGCQLKLNVNPDSLL</sequence>
<dbReference type="SUPFAM" id="SSF53474">
    <property type="entry name" value="alpha/beta-Hydrolases"/>
    <property type="match status" value="1"/>
</dbReference>
<dbReference type="InterPro" id="IPR015251">
    <property type="entry name" value="PepX_N_dom"/>
</dbReference>
<dbReference type="OrthoDB" id="319764at2"/>
<name>A0A0F4LUM1_9LACO</name>
<evidence type="ECO:0000256" key="4">
    <source>
        <dbReference type="ARBA" id="ARBA00011738"/>
    </source>
</evidence>
<feature type="domain" description="Xaa-Pro dipeptidyl-peptidase C-terminal" evidence="10">
    <location>
        <begin position="538"/>
        <end position="800"/>
    </location>
</feature>
<dbReference type="Gene3D" id="2.60.120.260">
    <property type="entry name" value="Galactose-binding domain-like"/>
    <property type="match status" value="1"/>
</dbReference>
<reference evidence="12 13" key="1">
    <citation type="submission" date="2015-01" db="EMBL/GenBank/DDBJ databases">
        <title>Comparative genomics of the lactic acid bacteria isolated from the honey bee gut.</title>
        <authorList>
            <person name="Ellegaard K.M."/>
            <person name="Tamarit D."/>
            <person name="Javelind E."/>
            <person name="Olofsson T."/>
            <person name="Andersson S.G."/>
            <person name="Vasquez A."/>
        </authorList>
    </citation>
    <scope>NUCLEOTIDE SEQUENCE [LARGE SCALE GENOMIC DNA]</scope>
    <source>
        <strain evidence="12 13">Bin4</strain>
    </source>
</reference>
<dbReference type="InterPro" id="IPR000383">
    <property type="entry name" value="Xaa-Pro-like_dom"/>
</dbReference>
<evidence type="ECO:0000256" key="8">
    <source>
        <dbReference type="ARBA" id="ARBA00022825"/>
    </source>
</evidence>
<accession>A0A0F4LUM1</accession>
<dbReference type="HOGENOM" id="CLU_011800_0_0_9"/>
<dbReference type="PRINTS" id="PR00923">
    <property type="entry name" value="LACTOPTASE"/>
</dbReference>
<comment type="caution">
    <text evidence="12">The sequence shown here is derived from an EMBL/GenBank/DDBJ whole genome shotgun (WGS) entry which is preliminary data.</text>
</comment>
<dbReference type="SUPFAM" id="SSF49785">
    <property type="entry name" value="Galactose-binding domain-like"/>
    <property type="match status" value="1"/>
</dbReference>
<evidence type="ECO:0000256" key="9">
    <source>
        <dbReference type="HAMAP-Rule" id="MF_00698"/>
    </source>
</evidence>
<dbReference type="AlphaFoldDB" id="A0A0F4LUM1"/>
<evidence type="ECO:0000313" key="13">
    <source>
        <dbReference type="Proteomes" id="UP000033558"/>
    </source>
</evidence>
<dbReference type="SUPFAM" id="SSF81761">
    <property type="entry name" value="X-Prolyl dipeptidyl aminopeptidase PepX, N-terminal domain"/>
    <property type="match status" value="1"/>
</dbReference>
<evidence type="ECO:0000256" key="7">
    <source>
        <dbReference type="ARBA" id="ARBA00022801"/>
    </source>
</evidence>
<dbReference type="InterPro" id="IPR008252">
    <property type="entry name" value="Pept_S15_Xpro"/>
</dbReference>
<feature type="active site" description="Charge relay system" evidence="9">
    <location>
        <position position="522"/>
    </location>
</feature>
<evidence type="ECO:0000256" key="2">
    <source>
        <dbReference type="ARBA" id="ARBA00003997"/>
    </source>
</evidence>
<comment type="subcellular location">
    <subcellularLocation>
        <location evidence="9">Cytoplasm</location>
    </subcellularLocation>
</comment>
<dbReference type="SMART" id="SM00940">
    <property type="entry name" value="PepX_N"/>
    <property type="match status" value="1"/>
</dbReference>
<comment type="similarity">
    <text evidence="3 9">Belongs to the peptidase S15 family.</text>
</comment>
<dbReference type="InterPro" id="IPR013736">
    <property type="entry name" value="Xaa-Pro_dipept_C"/>
</dbReference>
<comment type="catalytic activity">
    <reaction evidence="1 9">
        <text>Hydrolyzes Xaa-Pro-|- bonds to release unblocked, N-terminal dipeptides from substrates including Ala-Pro-|-p-nitroanilide and (sequentially) Tyr-Pro-|-Phe-Pro-|-Gly-Pro-|-Ile.</text>
        <dbReference type="EC" id="3.4.14.11"/>
    </reaction>
</comment>
<keyword evidence="9" id="KW-0963">Cytoplasm</keyword>
<comment type="function">
    <text evidence="2 9">Removes N-terminal dipeptides sequentially from polypeptides having unsubstituted N-termini provided that the penultimate residue is proline.</text>
</comment>
<evidence type="ECO:0000256" key="1">
    <source>
        <dbReference type="ARBA" id="ARBA00000123"/>
    </source>
</evidence>
<dbReference type="RefSeq" id="WP_046316782.1">
    <property type="nucleotide sequence ID" value="NZ_JBHSZT010000001.1"/>
</dbReference>
<gene>
    <name evidence="9 12" type="primary">pepX</name>
    <name evidence="12" type="ORF">JG30_10280</name>
</gene>
<dbReference type="HAMAP" id="MF_00698">
    <property type="entry name" value="Aminopeptidase_S15"/>
    <property type="match status" value="1"/>
</dbReference>
<dbReference type="InterPro" id="IPR008979">
    <property type="entry name" value="Galactose-bd-like_sf"/>
</dbReference>
<dbReference type="Pfam" id="PF09168">
    <property type="entry name" value="PepX_N"/>
    <property type="match status" value="1"/>
</dbReference>
<feature type="active site" description="Charge relay system" evidence="9">
    <location>
        <position position="491"/>
    </location>
</feature>
<organism evidence="12 13">
    <name type="scientific">Bombilactobacillus mellifer</name>
    <dbReference type="NCBI Taxonomy" id="1218492"/>
    <lineage>
        <taxon>Bacteria</taxon>
        <taxon>Bacillati</taxon>
        <taxon>Bacillota</taxon>
        <taxon>Bacilli</taxon>
        <taxon>Lactobacillales</taxon>
        <taxon>Lactobacillaceae</taxon>
        <taxon>Bombilactobacillus</taxon>
    </lineage>
</organism>
<keyword evidence="8 9" id="KW-0720">Serine protease</keyword>
<keyword evidence="13" id="KW-1185">Reference proteome</keyword>
<dbReference type="NCBIfam" id="NF003781">
    <property type="entry name" value="PRK05371.1-2"/>
    <property type="match status" value="1"/>
</dbReference>
<proteinExistence type="inferred from homology"/>
<evidence type="ECO:0000259" key="11">
    <source>
        <dbReference type="SMART" id="SM00940"/>
    </source>
</evidence>
<dbReference type="PATRIC" id="fig|1218492.5.peg.1170"/>
<dbReference type="GO" id="GO:0004177">
    <property type="term" value="F:aminopeptidase activity"/>
    <property type="evidence" value="ECO:0007669"/>
    <property type="project" value="UniProtKB-KW"/>
</dbReference>
<protein>
    <recommendedName>
        <fullName evidence="9">Xaa-Pro dipeptidyl-peptidase</fullName>
        <ecNumber evidence="9">3.4.14.11</ecNumber>
    </recommendedName>
    <alternativeName>
        <fullName evidence="9">X-Pro dipeptidyl-peptidase</fullName>
    </alternativeName>
    <alternativeName>
        <fullName evidence="9">X-prolyl-dipeptidyl aminopeptidase</fullName>
        <shortName evidence="9">X-PDAP</shortName>
    </alternativeName>
</protein>
<dbReference type="EC" id="3.4.14.11" evidence="9"/>
<dbReference type="InterPro" id="IPR036313">
    <property type="entry name" value="PepX_N_dom_sf"/>
</dbReference>
<dbReference type="Gene3D" id="3.40.50.1820">
    <property type="entry name" value="alpha/beta hydrolase"/>
    <property type="match status" value="1"/>
</dbReference>
<dbReference type="Gene3D" id="1.10.246.70">
    <property type="match status" value="1"/>
</dbReference>
<feature type="domain" description="X-Prolyl dipeptidyl aminopeptidase PepX N-terminal" evidence="11">
    <location>
        <begin position="1"/>
        <end position="155"/>
    </location>
</feature>
<dbReference type="Pfam" id="PF02129">
    <property type="entry name" value="Peptidase_S15"/>
    <property type="match status" value="1"/>
</dbReference>
<keyword evidence="7 9" id="KW-0378">Hydrolase</keyword>
<dbReference type="GO" id="GO:0006508">
    <property type="term" value="P:proteolysis"/>
    <property type="evidence" value="ECO:0007669"/>
    <property type="project" value="UniProtKB-KW"/>
</dbReference>
<dbReference type="EMBL" id="JXJQ01000008">
    <property type="protein sequence ID" value="KJY61969.1"/>
    <property type="molecule type" value="Genomic_DNA"/>
</dbReference>
<keyword evidence="6 9" id="KW-0645">Protease</keyword>